<dbReference type="OrthoDB" id="5945790at2759"/>
<dbReference type="HOGENOM" id="CLU_937084_0_0_1"/>
<dbReference type="Pfam" id="PF01400">
    <property type="entry name" value="Astacin"/>
    <property type="match status" value="1"/>
</dbReference>
<dbReference type="GO" id="GO:0004222">
    <property type="term" value="F:metalloendopeptidase activity"/>
    <property type="evidence" value="ECO:0007669"/>
    <property type="project" value="InterPro"/>
</dbReference>
<feature type="domain" description="Peptidase metallopeptidase" evidence="2">
    <location>
        <begin position="88"/>
        <end position="232"/>
    </location>
</feature>
<dbReference type="InterPro" id="IPR001506">
    <property type="entry name" value="Peptidase_M12A"/>
</dbReference>
<proteinExistence type="predicted"/>
<dbReference type="SUPFAM" id="SSF55486">
    <property type="entry name" value="Metalloproteases ('zincins'), catalytic domain"/>
    <property type="match status" value="1"/>
</dbReference>
<dbReference type="GO" id="GO:0006508">
    <property type="term" value="P:proteolysis"/>
    <property type="evidence" value="ECO:0007669"/>
    <property type="project" value="InterPro"/>
</dbReference>
<dbReference type="InterPro" id="IPR006026">
    <property type="entry name" value="Peptidase_Metallo"/>
</dbReference>
<dbReference type="STRING" id="933084.A0A067PNE8"/>
<dbReference type="EMBL" id="KL197722">
    <property type="protein sequence ID" value="KDQ56319.1"/>
    <property type="molecule type" value="Genomic_DNA"/>
</dbReference>
<evidence type="ECO:0000313" key="4">
    <source>
        <dbReference type="Proteomes" id="UP000027265"/>
    </source>
</evidence>
<gene>
    <name evidence="3" type="ORF">JAAARDRAFT_36494</name>
</gene>
<reference evidence="4" key="1">
    <citation type="journal article" date="2014" name="Proc. Natl. Acad. Sci. U.S.A.">
        <title>Extensive sampling of basidiomycete genomes demonstrates inadequacy of the white-rot/brown-rot paradigm for wood decay fungi.</title>
        <authorList>
            <person name="Riley R."/>
            <person name="Salamov A.A."/>
            <person name="Brown D.W."/>
            <person name="Nagy L.G."/>
            <person name="Floudas D."/>
            <person name="Held B.W."/>
            <person name="Levasseur A."/>
            <person name="Lombard V."/>
            <person name="Morin E."/>
            <person name="Otillar R."/>
            <person name="Lindquist E.A."/>
            <person name="Sun H."/>
            <person name="LaButti K.M."/>
            <person name="Schmutz J."/>
            <person name="Jabbour D."/>
            <person name="Luo H."/>
            <person name="Baker S.E."/>
            <person name="Pisabarro A.G."/>
            <person name="Walton J.D."/>
            <person name="Blanchette R.A."/>
            <person name="Henrissat B."/>
            <person name="Martin F."/>
            <person name="Cullen D."/>
            <person name="Hibbett D.S."/>
            <person name="Grigoriev I.V."/>
        </authorList>
    </citation>
    <scope>NUCLEOTIDE SEQUENCE [LARGE SCALE GENOMIC DNA]</scope>
    <source>
        <strain evidence="4">MUCL 33604</strain>
    </source>
</reference>
<evidence type="ECO:0000259" key="2">
    <source>
        <dbReference type="SMART" id="SM00235"/>
    </source>
</evidence>
<organism evidence="3 4">
    <name type="scientific">Jaapia argillacea MUCL 33604</name>
    <dbReference type="NCBI Taxonomy" id="933084"/>
    <lineage>
        <taxon>Eukaryota</taxon>
        <taxon>Fungi</taxon>
        <taxon>Dikarya</taxon>
        <taxon>Basidiomycota</taxon>
        <taxon>Agaricomycotina</taxon>
        <taxon>Agaricomycetes</taxon>
        <taxon>Agaricomycetidae</taxon>
        <taxon>Jaapiales</taxon>
        <taxon>Jaapiaceae</taxon>
        <taxon>Jaapia</taxon>
    </lineage>
</organism>
<keyword evidence="4" id="KW-1185">Reference proteome</keyword>
<name>A0A067PNE8_9AGAM</name>
<dbReference type="InParanoid" id="A0A067PNE8"/>
<dbReference type="Proteomes" id="UP000027265">
    <property type="component" value="Unassembled WGS sequence"/>
</dbReference>
<dbReference type="Gene3D" id="3.40.390.10">
    <property type="entry name" value="Collagenase (Catalytic Domain)"/>
    <property type="match status" value="1"/>
</dbReference>
<dbReference type="InterPro" id="IPR024079">
    <property type="entry name" value="MetalloPept_cat_dom_sf"/>
</dbReference>
<accession>A0A067PNE8</accession>
<evidence type="ECO:0000256" key="1">
    <source>
        <dbReference type="SAM" id="MobiDB-lite"/>
    </source>
</evidence>
<dbReference type="GO" id="GO:0008270">
    <property type="term" value="F:zinc ion binding"/>
    <property type="evidence" value="ECO:0007669"/>
    <property type="project" value="InterPro"/>
</dbReference>
<dbReference type="SMART" id="SM00235">
    <property type="entry name" value="ZnMc"/>
    <property type="match status" value="1"/>
</dbReference>
<feature type="region of interest" description="Disordered" evidence="1">
    <location>
        <begin position="44"/>
        <end position="63"/>
    </location>
</feature>
<evidence type="ECO:0000313" key="3">
    <source>
        <dbReference type="EMBL" id="KDQ56319.1"/>
    </source>
</evidence>
<dbReference type="AlphaFoldDB" id="A0A067PNE8"/>
<protein>
    <recommendedName>
        <fullName evidence="2">Peptidase metallopeptidase domain-containing protein</fullName>
    </recommendedName>
</protein>
<sequence length="297" mass="33997">MPHTYSDPHSFVDTHEEEGFDVARDSSGDESLALDICTEVPSRTEFPTRETSDVDDASTDSDAAPENTVGFRCILVMAAAGSGDRNPRGLMWDVGREIRIRFLGGSYAIRRDVIRYARMWETHANIKFRFSPTLPSHIRISFIQENGSHSFVGTDALTVPEPHPTMNLAVTSLTSPTEFRGTVLHEFGHALGCHHEHGSPDARIEWRTERVYRWYGKRGWDKDKVDEQVLRPRAHSEVTQFSLFDRRSIMTYYIPPHFTRNGLSVPRISRLSNTDKQFIGRMYPYPPDRQVRVAWCL</sequence>